<evidence type="ECO:0000313" key="5">
    <source>
        <dbReference type="EMBL" id="CAK86939.1"/>
    </source>
</evidence>
<evidence type="ECO:0000256" key="1">
    <source>
        <dbReference type="ARBA" id="ARBA00011245"/>
    </source>
</evidence>
<feature type="domain" description="Protein kinase" evidence="4">
    <location>
        <begin position="154"/>
        <end position="414"/>
    </location>
</feature>
<dbReference type="eggNOG" id="KOG0032">
    <property type="taxonomic scope" value="Eukaryota"/>
</dbReference>
<dbReference type="AlphaFoldDB" id="A0DV72"/>
<dbReference type="GO" id="GO:0005524">
    <property type="term" value="F:ATP binding"/>
    <property type="evidence" value="ECO:0007669"/>
    <property type="project" value="UniProtKB-KW"/>
</dbReference>
<dbReference type="OMA" id="PYTENCD"/>
<dbReference type="KEGG" id="ptm:GSPATT00020603001"/>
<reference evidence="5 6" key="1">
    <citation type="journal article" date="2006" name="Nature">
        <title>Global trends of whole-genome duplications revealed by the ciliate Paramecium tetraurelia.</title>
        <authorList>
            <consortium name="Genoscope"/>
            <person name="Aury J.-M."/>
            <person name="Jaillon O."/>
            <person name="Duret L."/>
            <person name="Noel B."/>
            <person name="Jubin C."/>
            <person name="Porcel B.M."/>
            <person name="Segurens B."/>
            <person name="Daubin V."/>
            <person name="Anthouard V."/>
            <person name="Aiach N."/>
            <person name="Arnaiz O."/>
            <person name="Billaut A."/>
            <person name="Beisson J."/>
            <person name="Blanc I."/>
            <person name="Bouhouche K."/>
            <person name="Camara F."/>
            <person name="Duharcourt S."/>
            <person name="Guigo R."/>
            <person name="Gogendeau D."/>
            <person name="Katinka M."/>
            <person name="Keller A.-M."/>
            <person name="Kissmehl R."/>
            <person name="Klotz C."/>
            <person name="Koll F."/>
            <person name="Le Moue A."/>
            <person name="Lepere C."/>
            <person name="Malinsky S."/>
            <person name="Nowacki M."/>
            <person name="Nowak J.K."/>
            <person name="Plattner H."/>
            <person name="Poulain J."/>
            <person name="Ruiz F."/>
            <person name="Serrano V."/>
            <person name="Zagulski M."/>
            <person name="Dessen P."/>
            <person name="Betermier M."/>
            <person name="Weissenbach J."/>
            <person name="Scarpelli C."/>
            <person name="Schachter V."/>
            <person name="Sperling L."/>
            <person name="Meyer E."/>
            <person name="Cohen J."/>
            <person name="Wincker P."/>
        </authorList>
    </citation>
    <scope>NUCLEOTIDE SEQUENCE [LARGE SCALE GENOMIC DNA]</scope>
    <source>
        <strain evidence="5 6">Stock d4-2</strain>
    </source>
</reference>
<dbReference type="Proteomes" id="UP000000600">
    <property type="component" value="Unassembled WGS sequence"/>
</dbReference>
<dbReference type="OrthoDB" id="354678at2759"/>
<dbReference type="HOGENOM" id="CLU_041983_0_0_1"/>
<dbReference type="GeneID" id="5040121"/>
<dbReference type="PROSITE" id="PS00108">
    <property type="entry name" value="PROTEIN_KINASE_ST"/>
    <property type="match status" value="1"/>
</dbReference>
<dbReference type="InterPro" id="IPR000719">
    <property type="entry name" value="Prot_kinase_dom"/>
</dbReference>
<dbReference type="EMBL" id="CT868596">
    <property type="protein sequence ID" value="CAK86939.1"/>
    <property type="molecule type" value="Genomic_DNA"/>
</dbReference>
<dbReference type="InterPro" id="IPR011009">
    <property type="entry name" value="Kinase-like_dom_sf"/>
</dbReference>
<name>A0DV72_PARTE</name>
<dbReference type="SMART" id="SM00220">
    <property type="entry name" value="S_TKc"/>
    <property type="match status" value="1"/>
</dbReference>
<protein>
    <recommendedName>
        <fullName evidence="4">Protein kinase domain-containing protein</fullName>
    </recommendedName>
</protein>
<dbReference type="PROSITE" id="PS50011">
    <property type="entry name" value="PROTEIN_KINASE_DOM"/>
    <property type="match status" value="1"/>
</dbReference>
<dbReference type="InterPro" id="IPR018247">
    <property type="entry name" value="EF_Hand_1_Ca_BS"/>
</dbReference>
<dbReference type="SUPFAM" id="SSF56112">
    <property type="entry name" value="Protein kinase-like (PK-like)"/>
    <property type="match status" value="1"/>
</dbReference>
<dbReference type="InterPro" id="IPR008271">
    <property type="entry name" value="Ser/Thr_kinase_AS"/>
</dbReference>
<evidence type="ECO:0000259" key="4">
    <source>
        <dbReference type="PROSITE" id="PS50011"/>
    </source>
</evidence>
<gene>
    <name evidence="5" type="ORF">GSPATT00020603001</name>
</gene>
<keyword evidence="6" id="KW-1185">Reference proteome</keyword>
<dbReference type="Pfam" id="PF00069">
    <property type="entry name" value="Pkinase"/>
    <property type="match status" value="1"/>
</dbReference>
<dbReference type="GO" id="GO:0005737">
    <property type="term" value="C:cytoplasm"/>
    <property type="evidence" value="ECO:0000318"/>
    <property type="project" value="GO_Central"/>
</dbReference>
<sequence>MQSSTNYSQIEKRENSDWPIFQTAENINNLPFWDKRPYLFFDENQIVIKGTLKRIGKNKQIPKSYMFILLKTGQLIYLDTNQKGKIQLDLSIVLKKIELTNEENEDKQKISAIRIERFQNCSIHIWNEDNSISINVWYNRLAQFCISSNFEGFFQLHEKIDEGAFSSVFTVTSQSQEEVKNQKYAAKVYSKSLQSKIPAQQMKDFIQAECSILKIVKSQYIVKLFEIIQLEDVVILILEYVSGGTLYQILQQNVLNELMSLEILNQIMLAIKEVHHHGFVHRDIKLENIMFQSLNPIEIKLIDFGFAEKINRNKLLNGSGTAGYIAPELFQLAPYTENCDMFSLGVLFYLLLCGNSPFGTQNKELLLELNKTCNLQYLSKEWQNISSSTQKIVQKMLDKDPTKRITILELELLLDIHMNNLRFNQANSRQALNQLQNCNNVIMQNQRPAVRTVSNNKKCDDDDMSIEEKSIDNTNLINLKNSHQYYNKSKWVS</sequence>
<keyword evidence="2" id="KW-0547">Nucleotide-binding</keyword>
<evidence type="ECO:0000256" key="3">
    <source>
        <dbReference type="ARBA" id="ARBA00022840"/>
    </source>
</evidence>
<comment type="subunit">
    <text evidence="1">Monomer.</text>
</comment>
<dbReference type="PROSITE" id="PS00018">
    <property type="entry name" value="EF_HAND_1"/>
    <property type="match status" value="1"/>
</dbReference>
<dbReference type="GO" id="GO:0004674">
    <property type="term" value="F:protein serine/threonine kinase activity"/>
    <property type="evidence" value="ECO:0000318"/>
    <property type="project" value="GO_Central"/>
</dbReference>
<proteinExistence type="predicted"/>
<accession>A0DV72</accession>
<evidence type="ECO:0000256" key="2">
    <source>
        <dbReference type="ARBA" id="ARBA00022741"/>
    </source>
</evidence>
<keyword evidence="3" id="KW-0067">ATP-binding</keyword>
<dbReference type="RefSeq" id="XP_001454336.1">
    <property type="nucleotide sequence ID" value="XM_001454299.1"/>
</dbReference>
<dbReference type="InParanoid" id="A0DV72"/>
<evidence type="ECO:0000313" key="6">
    <source>
        <dbReference type="Proteomes" id="UP000000600"/>
    </source>
</evidence>
<dbReference type="FunFam" id="1.10.510.10:FF:000571">
    <property type="entry name" value="Maternal embryonic leucine zipper kinase"/>
    <property type="match status" value="1"/>
</dbReference>
<dbReference type="PANTHER" id="PTHR24347">
    <property type="entry name" value="SERINE/THREONINE-PROTEIN KINASE"/>
    <property type="match status" value="1"/>
</dbReference>
<dbReference type="Gene3D" id="1.10.510.10">
    <property type="entry name" value="Transferase(Phosphotransferase) domain 1"/>
    <property type="match status" value="1"/>
</dbReference>
<organism evidence="5 6">
    <name type="scientific">Paramecium tetraurelia</name>
    <dbReference type="NCBI Taxonomy" id="5888"/>
    <lineage>
        <taxon>Eukaryota</taxon>
        <taxon>Sar</taxon>
        <taxon>Alveolata</taxon>
        <taxon>Ciliophora</taxon>
        <taxon>Intramacronucleata</taxon>
        <taxon>Oligohymenophorea</taxon>
        <taxon>Peniculida</taxon>
        <taxon>Parameciidae</taxon>
        <taxon>Paramecium</taxon>
    </lineage>
</organism>